<comment type="caution">
    <text evidence="2">The sequence shown here is derived from an EMBL/GenBank/DDBJ whole genome shotgun (WGS) entry which is preliminary data.</text>
</comment>
<keyword evidence="1" id="KW-0732">Signal</keyword>
<name>A0A9N9LYM3_9HELO</name>
<organism evidence="2 3">
    <name type="scientific">Hymenoscyphus albidus</name>
    <dbReference type="NCBI Taxonomy" id="595503"/>
    <lineage>
        <taxon>Eukaryota</taxon>
        <taxon>Fungi</taxon>
        <taxon>Dikarya</taxon>
        <taxon>Ascomycota</taxon>
        <taxon>Pezizomycotina</taxon>
        <taxon>Leotiomycetes</taxon>
        <taxon>Helotiales</taxon>
        <taxon>Helotiaceae</taxon>
        <taxon>Hymenoscyphus</taxon>
    </lineage>
</organism>
<evidence type="ECO:0000313" key="2">
    <source>
        <dbReference type="EMBL" id="CAG8982137.1"/>
    </source>
</evidence>
<evidence type="ECO:0000313" key="3">
    <source>
        <dbReference type="Proteomes" id="UP000701801"/>
    </source>
</evidence>
<dbReference type="Proteomes" id="UP000701801">
    <property type="component" value="Unassembled WGS sequence"/>
</dbReference>
<reference evidence="2" key="1">
    <citation type="submission" date="2021-07" db="EMBL/GenBank/DDBJ databases">
        <authorList>
            <person name="Durling M."/>
        </authorList>
    </citation>
    <scope>NUCLEOTIDE SEQUENCE</scope>
</reference>
<sequence length="145" mass="16100">MRFAVIFTLFAAAVTALPAADVPYFGNTWVHGIFLNRLGPYSDMLLERQAQTFTLDLSTGKASYSNVLCAIATVTQKRGGGGNLSRGPSITICFESGAGIVIKIGTRKDMGLELHIKIYEVRSLRWELTIRIPRSMMLKQKFNNR</sequence>
<dbReference type="EMBL" id="CAJVRM010000573">
    <property type="protein sequence ID" value="CAG8982137.1"/>
    <property type="molecule type" value="Genomic_DNA"/>
</dbReference>
<feature type="signal peptide" evidence="1">
    <location>
        <begin position="1"/>
        <end position="16"/>
    </location>
</feature>
<keyword evidence="3" id="KW-1185">Reference proteome</keyword>
<gene>
    <name evidence="2" type="ORF">HYALB_00003229</name>
</gene>
<accession>A0A9N9LYM3</accession>
<proteinExistence type="predicted"/>
<protein>
    <submittedName>
        <fullName evidence="2">Uncharacterized protein</fullName>
    </submittedName>
</protein>
<feature type="chain" id="PRO_5040294526" evidence="1">
    <location>
        <begin position="17"/>
        <end position="145"/>
    </location>
</feature>
<dbReference type="AlphaFoldDB" id="A0A9N9LYM3"/>
<evidence type="ECO:0000256" key="1">
    <source>
        <dbReference type="SAM" id="SignalP"/>
    </source>
</evidence>